<proteinExistence type="predicted"/>
<dbReference type="Proteomes" id="UP000703661">
    <property type="component" value="Unassembled WGS sequence"/>
</dbReference>
<evidence type="ECO:0000313" key="2">
    <source>
        <dbReference type="EMBL" id="KAG0001741.1"/>
    </source>
</evidence>
<evidence type="ECO:0000313" key="3">
    <source>
        <dbReference type="Proteomes" id="UP000703661"/>
    </source>
</evidence>
<feature type="region of interest" description="Disordered" evidence="1">
    <location>
        <begin position="1"/>
        <end position="35"/>
    </location>
</feature>
<name>A0A9P6MHN1_9FUNG</name>
<feature type="compositionally biased region" description="Polar residues" evidence="1">
    <location>
        <begin position="1"/>
        <end position="13"/>
    </location>
</feature>
<dbReference type="AlphaFoldDB" id="A0A9P6MHN1"/>
<accession>A0A9P6MHN1</accession>
<keyword evidence="3" id="KW-1185">Reference proteome</keyword>
<protein>
    <submittedName>
        <fullName evidence="2">Uncharacterized protein</fullName>
    </submittedName>
</protein>
<feature type="compositionally biased region" description="Polar residues" evidence="1">
    <location>
        <begin position="84"/>
        <end position="112"/>
    </location>
</feature>
<feature type="region of interest" description="Disordered" evidence="1">
    <location>
        <begin position="84"/>
        <end position="118"/>
    </location>
</feature>
<organism evidence="2 3">
    <name type="scientific">Entomortierella chlamydospora</name>
    <dbReference type="NCBI Taxonomy" id="101097"/>
    <lineage>
        <taxon>Eukaryota</taxon>
        <taxon>Fungi</taxon>
        <taxon>Fungi incertae sedis</taxon>
        <taxon>Mucoromycota</taxon>
        <taxon>Mortierellomycotina</taxon>
        <taxon>Mortierellomycetes</taxon>
        <taxon>Mortierellales</taxon>
        <taxon>Mortierellaceae</taxon>
        <taxon>Entomortierella</taxon>
    </lineage>
</organism>
<dbReference type="EMBL" id="JAAAID010003010">
    <property type="protein sequence ID" value="KAG0001741.1"/>
    <property type="molecule type" value="Genomic_DNA"/>
</dbReference>
<feature type="region of interest" description="Disordered" evidence="1">
    <location>
        <begin position="133"/>
        <end position="154"/>
    </location>
</feature>
<comment type="caution">
    <text evidence="2">The sequence shown here is derived from an EMBL/GenBank/DDBJ whole genome shotgun (WGS) entry which is preliminary data.</text>
</comment>
<evidence type="ECO:0000256" key="1">
    <source>
        <dbReference type="SAM" id="MobiDB-lite"/>
    </source>
</evidence>
<sequence>MQQPTQVSTSGYYQTPTPQVTNPHQQHQQYQQGQQTMIFHQSITPENATPIATAASATVYTPPPMPTPIPAQPTYYAIASPTPSAMQTPAMSSPTLIDESSTWNPEVSTRGPQGSVVVSKDPQFVEDGMQTMNAATYPPPVNNPQQYFASPYHQ</sequence>
<feature type="compositionally biased region" description="Low complexity" evidence="1">
    <location>
        <begin position="14"/>
        <end position="35"/>
    </location>
</feature>
<gene>
    <name evidence="2" type="ORF">BGZ80_006131</name>
</gene>
<reference evidence="2" key="1">
    <citation type="journal article" date="2020" name="Fungal Divers.">
        <title>Resolving the Mortierellaceae phylogeny through synthesis of multi-gene phylogenetics and phylogenomics.</title>
        <authorList>
            <person name="Vandepol N."/>
            <person name="Liber J."/>
            <person name="Desiro A."/>
            <person name="Na H."/>
            <person name="Kennedy M."/>
            <person name="Barry K."/>
            <person name="Grigoriev I.V."/>
            <person name="Miller A.N."/>
            <person name="O'Donnell K."/>
            <person name="Stajich J.E."/>
            <person name="Bonito G."/>
        </authorList>
    </citation>
    <scope>NUCLEOTIDE SEQUENCE</scope>
    <source>
        <strain evidence="2">NRRL 2769</strain>
    </source>
</reference>
<feature type="compositionally biased region" description="Polar residues" evidence="1">
    <location>
        <begin position="143"/>
        <end position="154"/>
    </location>
</feature>